<keyword evidence="3" id="KW-1185">Reference proteome</keyword>
<dbReference type="Proteomes" id="UP000078428">
    <property type="component" value="Unassembled WGS sequence"/>
</dbReference>
<proteinExistence type="predicted"/>
<keyword evidence="1" id="KW-0732">Signal</keyword>
<evidence type="ECO:0000256" key="1">
    <source>
        <dbReference type="SAM" id="SignalP"/>
    </source>
</evidence>
<reference evidence="2 3" key="1">
    <citation type="submission" date="2016-04" db="EMBL/GenBank/DDBJ databases">
        <title>Draft genome sequence of freshwater magnetotactic bacteria Magnetospirillum marisnigri SP-1 and Magnetospirillum moscoviense BB-1.</title>
        <authorList>
            <person name="Koziaeva V."/>
            <person name="Dziuba M.V."/>
            <person name="Ivanov T.M."/>
            <person name="Kuznetsov B."/>
            <person name="Grouzdev D.S."/>
        </authorList>
    </citation>
    <scope>NUCLEOTIDE SEQUENCE [LARGE SCALE GENOMIC DNA]</scope>
    <source>
        <strain evidence="2 3">SP-1</strain>
    </source>
</reference>
<dbReference type="EMBL" id="LWQT01000044">
    <property type="protein sequence ID" value="OAN52268.1"/>
    <property type="molecule type" value="Genomic_DNA"/>
</dbReference>
<dbReference type="InterPro" id="IPR017853">
    <property type="entry name" value="GH"/>
</dbReference>
<dbReference type="RefSeq" id="WP_068491118.1">
    <property type="nucleotide sequence ID" value="NZ_LWQT01000044.1"/>
</dbReference>
<organism evidence="2 3">
    <name type="scientific">Paramagnetospirillum marisnigri</name>
    <dbReference type="NCBI Taxonomy" id="1285242"/>
    <lineage>
        <taxon>Bacteria</taxon>
        <taxon>Pseudomonadati</taxon>
        <taxon>Pseudomonadota</taxon>
        <taxon>Alphaproteobacteria</taxon>
        <taxon>Rhodospirillales</taxon>
        <taxon>Magnetospirillaceae</taxon>
        <taxon>Paramagnetospirillum</taxon>
    </lineage>
</organism>
<sequence>MKSHARGLALAFLGMVLLTAFPAAALDKPRDFVPPPIERIPNFREQTRDVILELARYAKKRNPSFQVLMRGGPELLVKGEIEVEWEDIRDPQGTNFIKRLPLRAHYRQLIQTLDGVVMEGLYCGPFKFDKPLAEVIKERLGLDAELDRERRQGIHRPPVPIEMGPFSNDPAEELRKSAEIRLKQMRAEQQRRMTYAVNAMRAEGRNILALDFCPTAAETEAAFRAGARDKAPAFARTGESILDEAPRTHPAFENPAEVLTIANVRNWLPVLRSDKFGTKGKFIEALAATNYDLVVVDVAHRSSELLVKNDIARLKYKKLGPRRLVMAIMPIGRAYDWRWYWMKDWDVGNPAFVFAHDETPGTFITDTGSGEWRGLLGKYLAGIMDLGFDGVIFDDVGTYLWFEELMPLGN</sequence>
<evidence type="ECO:0008006" key="4">
    <source>
        <dbReference type="Google" id="ProtNLM"/>
    </source>
</evidence>
<feature type="signal peptide" evidence="1">
    <location>
        <begin position="1"/>
        <end position="25"/>
    </location>
</feature>
<dbReference type="InterPro" id="IPR013785">
    <property type="entry name" value="Aldolase_TIM"/>
</dbReference>
<feature type="chain" id="PRO_5008092203" description="Glycoside-hydrolase family GH114 TIM-barrel domain-containing protein" evidence="1">
    <location>
        <begin position="26"/>
        <end position="410"/>
    </location>
</feature>
<dbReference type="OrthoDB" id="30037at2"/>
<dbReference type="Gene3D" id="3.20.20.70">
    <property type="entry name" value="Aldolase class I"/>
    <property type="match status" value="2"/>
</dbReference>
<dbReference type="STRING" id="1285242.A6A04_00820"/>
<name>A0A178MS96_9PROT</name>
<accession>A0A178MS96</accession>
<dbReference type="PANTHER" id="PTHR35882:SF2">
    <property type="entry name" value="PELA"/>
    <property type="match status" value="1"/>
</dbReference>
<dbReference type="AlphaFoldDB" id="A0A178MS96"/>
<evidence type="ECO:0000313" key="2">
    <source>
        <dbReference type="EMBL" id="OAN52268.1"/>
    </source>
</evidence>
<dbReference type="SUPFAM" id="SSF51445">
    <property type="entry name" value="(Trans)glycosidases"/>
    <property type="match status" value="1"/>
</dbReference>
<protein>
    <recommendedName>
        <fullName evidence="4">Glycoside-hydrolase family GH114 TIM-barrel domain-containing protein</fullName>
    </recommendedName>
</protein>
<dbReference type="PANTHER" id="PTHR35882">
    <property type="entry name" value="PELA"/>
    <property type="match status" value="1"/>
</dbReference>
<gene>
    <name evidence="2" type="ORF">A6A04_00820</name>
</gene>
<evidence type="ECO:0000313" key="3">
    <source>
        <dbReference type="Proteomes" id="UP000078428"/>
    </source>
</evidence>
<comment type="caution">
    <text evidence="2">The sequence shown here is derived from an EMBL/GenBank/DDBJ whole genome shotgun (WGS) entry which is preliminary data.</text>
</comment>